<evidence type="ECO:0000256" key="6">
    <source>
        <dbReference type="SAM" id="MobiDB-lite"/>
    </source>
</evidence>
<organism evidence="8 9">
    <name type="scientific">Theileria orientalis</name>
    <dbReference type="NCBI Taxonomy" id="68886"/>
    <lineage>
        <taxon>Eukaryota</taxon>
        <taxon>Sar</taxon>
        <taxon>Alveolata</taxon>
        <taxon>Apicomplexa</taxon>
        <taxon>Aconoidasida</taxon>
        <taxon>Piroplasmida</taxon>
        <taxon>Theileriidae</taxon>
        <taxon>Theileria</taxon>
    </lineage>
</organism>
<dbReference type="InterPro" id="IPR030378">
    <property type="entry name" value="G_CP_dom"/>
</dbReference>
<dbReference type="InterPro" id="IPR043358">
    <property type="entry name" value="GNL1-like"/>
</dbReference>
<keyword evidence="2" id="KW-0963">Cytoplasm</keyword>
<evidence type="ECO:0000259" key="7">
    <source>
        <dbReference type="PROSITE" id="PS51721"/>
    </source>
</evidence>
<keyword evidence="5" id="KW-0342">GTP-binding</keyword>
<protein>
    <recommendedName>
        <fullName evidence="7">CP-type G domain-containing protein</fullName>
    </recommendedName>
</protein>
<evidence type="ECO:0000256" key="5">
    <source>
        <dbReference type="ARBA" id="ARBA00023134"/>
    </source>
</evidence>
<dbReference type="InterPro" id="IPR023179">
    <property type="entry name" value="GTP-bd_ortho_bundle_sf"/>
</dbReference>
<reference evidence="8" key="1">
    <citation type="submission" date="2022-07" db="EMBL/GenBank/DDBJ databases">
        <title>Evaluation of T. orientalis genome assembly methods using nanopore sequencing and analysis of variation between genomes.</title>
        <authorList>
            <person name="Yam J."/>
            <person name="Micallef M.L."/>
            <person name="Liu M."/>
            <person name="Djordjevic S.P."/>
            <person name="Bogema D.R."/>
            <person name="Jenkins C."/>
        </authorList>
    </citation>
    <scope>NUCLEOTIDE SEQUENCE</scope>
    <source>
        <strain evidence="8">Fish Creek</strain>
    </source>
</reference>
<feature type="compositionally biased region" description="Polar residues" evidence="6">
    <location>
        <begin position="328"/>
        <end position="338"/>
    </location>
</feature>
<dbReference type="Gene3D" id="1.10.1580.10">
    <property type="match status" value="1"/>
</dbReference>
<evidence type="ECO:0000256" key="1">
    <source>
        <dbReference type="ARBA" id="ARBA00004496"/>
    </source>
</evidence>
<sequence>MGGGKSQKGGNHGSIGRTLAHDILLRQSEKKEQMSRLTKKKEYSVYERSNLDDFTMAATQGLESYIARRGTSREVRKTDLNSQLYEFINFPDLLDDSKFPIIPIPRRSFLFTDEQKHFLSQLNKQRMFELKSRSRRYYKRKNKKKVDMYMHGDMSRPHHGYYNKYIPNVGYSSSASGGLGGENTSGTTPSSRLESSSRRQSRSGDSMSTSRTTSRTNKTTSRDRNRAHRGPPSDDYEEDEEQYYEELDYRDEQIDYKEEYQGDQSDKLSYDGDLSYGSEDQDEYESTDGAEEQEGEESDLEEGSVDNSDDYDSTHTATTTPNEDDTTYIGTPNSNPGVDTSGKYKYVDEYLTFLNEEYKNIDISKLTTEDLEKMELKNFYKWRSLLNNLEATENSILTPYEKNLDFWRQLWRVVEKSNLVLIVLDSRDPLFFRIKDLERYIKEVDETKEFMLVLNKADFLNEGLRIQWARYFKSKKVDHVFFSSLYNSTSNSNTTAYMDSSYTDSGTTNITNNSTEGTATTRAYDNSPEESSSDELDYRIYNVELLLNKINKYKDKYFEANRVGSDQYFVGFVGYPNVGKSSLINCLLEKTKVSVGVQPGKTKHMQTLKLHDTDITLCDCPGLIFPNLVSTKYHLLINNIVSTSHFKGNMILAVQLICNLIPIQLCNKYDININDCLIATAGNTSSSSVNTGLGNTLNTNSSSGSNNLEVDEELAYQLQTRQKVLFSFKVLELLCKNRNYISGGKGGQLDYTRASKLIINDFTQGNLLYCKYPPTIFTTTAGSSSSSSKLDELYSNDESRLDGVDGSSHTNTGGTLDEELSHKDDTLDARMNRLYISGGGMENMIQINTIESTRASDRLSPVNFSGTTSEFSGVGIMGGSSGAGYMGKTITESRRDEENVNQWLKQQLNPETSVKVTKRKMRFLIKGKRKPK</sequence>
<keyword evidence="4" id="KW-0378">Hydrolase</keyword>
<feature type="compositionally biased region" description="Basic and acidic residues" evidence="6">
    <location>
        <begin position="789"/>
        <end position="803"/>
    </location>
</feature>
<dbReference type="PANTHER" id="PTHR45709:SF2">
    <property type="entry name" value="LARGE SUBUNIT GTPASE 1 HOMOLOG"/>
    <property type="match status" value="1"/>
</dbReference>
<evidence type="ECO:0000256" key="4">
    <source>
        <dbReference type="ARBA" id="ARBA00022801"/>
    </source>
</evidence>
<dbReference type="CDD" id="cd01857">
    <property type="entry name" value="HSR1_MMR1"/>
    <property type="match status" value="1"/>
</dbReference>
<name>A0A976QPV8_THEOR</name>
<dbReference type="SUPFAM" id="SSF52540">
    <property type="entry name" value="P-loop containing nucleoside triphosphate hydrolases"/>
    <property type="match status" value="1"/>
</dbReference>
<proteinExistence type="predicted"/>
<evidence type="ECO:0000256" key="2">
    <source>
        <dbReference type="ARBA" id="ARBA00022490"/>
    </source>
</evidence>
<dbReference type="AlphaFoldDB" id="A0A976QPV8"/>
<comment type="subcellular location">
    <subcellularLocation>
        <location evidence="1">Cytoplasm</location>
    </subcellularLocation>
</comment>
<feature type="region of interest" description="Disordered" evidence="6">
    <location>
        <begin position="259"/>
        <end position="341"/>
    </location>
</feature>
<feature type="compositionally biased region" description="Polar residues" evidence="6">
    <location>
        <begin position="507"/>
        <end position="524"/>
    </location>
</feature>
<dbReference type="PROSITE" id="PS51721">
    <property type="entry name" value="G_CP"/>
    <property type="match status" value="1"/>
</dbReference>
<dbReference type="GO" id="GO:0005525">
    <property type="term" value="F:GTP binding"/>
    <property type="evidence" value="ECO:0007669"/>
    <property type="project" value="UniProtKB-KW"/>
</dbReference>
<dbReference type="GO" id="GO:0003924">
    <property type="term" value="F:GTPase activity"/>
    <property type="evidence" value="ECO:0007669"/>
    <property type="project" value="InterPro"/>
</dbReference>
<dbReference type="EMBL" id="CP056065">
    <property type="protein sequence ID" value="UKJ88128.2"/>
    <property type="molecule type" value="Genomic_DNA"/>
</dbReference>
<feature type="compositionally biased region" description="Basic and acidic residues" evidence="6">
    <location>
        <begin position="259"/>
        <end position="270"/>
    </location>
</feature>
<dbReference type="PANTHER" id="PTHR45709">
    <property type="entry name" value="LARGE SUBUNIT GTPASE 1 HOMOLOG-RELATED"/>
    <property type="match status" value="1"/>
</dbReference>
<feature type="region of interest" description="Disordered" evidence="6">
    <location>
        <begin position="780"/>
        <end position="823"/>
    </location>
</feature>
<dbReference type="Pfam" id="PF01926">
    <property type="entry name" value="MMR_HSR1"/>
    <property type="match status" value="1"/>
</dbReference>
<dbReference type="OrthoDB" id="61815at2759"/>
<evidence type="ECO:0000313" key="9">
    <source>
        <dbReference type="Proteomes" id="UP000244803"/>
    </source>
</evidence>
<feature type="region of interest" description="Disordered" evidence="6">
    <location>
        <begin position="507"/>
        <end position="532"/>
    </location>
</feature>
<dbReference type="Proteomes" id="UP000244803">
    <property type="component" value="Chromosome 1"/>
</dbReference>
<feature type="compositionally biased region" description="Acidic residues" evidence="6">
    <location>
        <begin position="279"/>
        <end position="311"/>
    </location>
</feature>
<dbReference type="Gene3D" id="3.40.50.300">
    <property type="entry name" value="P-loop containing nucleotide triphosphate hydrolases"/>
    <property type="match status" value="1"/>
</dbReference>
<accession>A0A976QPV8</accession>
<feature type="compositionally biased region" description="Low complexity" evidence="6">
    <location>
        <begin position="203"/>
        <end position="219"/>
    </location>
</feature>
<evidence type="ECO:0000313" key="8">
    <source>
        <dbReference type="EMBL" id="UKJ88128.2"/>
    </source>
</evidence>
<dbReference type="InterPro" id="IPR027417">
    <property type="entry name" value="P-loop_NTPase"/>
</dbReference>
<gene>
    <name evidence="8" type="ORF">MACJ_000571</name>
</gene>
<keyword evidence="3" id="KW-0547">Nucleotide-binding</keyword>
<dbReference type="GO" id="GO:0005829">
    <property type="term" value="C:cytosol"/>
    <property type="evidence" value="ECO:0007669"/>
    <property type="project" value="TreeGrafter"/>
</dbReference>
<feature type="region of interest" description="Disordered" evidence="6">
    <location>
        <begin position="176"/>
        <end position="242"/>
    </location>
</feature>
<feature type="domain" description="CP-type G" evidence="7">
    <location>
        <begin position="407"/>
        <end position="626"/>
    </location>
</feature>
<dbReference type="InterPro" id="IPR006073">
    <property type="entry name" value="GTP-bd"/>
</dbReference>
<evidence type="ECO:0000256" key="3">
    <source>
        <dbReference type="ARBA" id="ARBA00022741"/>
    </source>
</evidence>